<dbReference type="Proteomes" id="UP000237144">
    <property type="component" value="Unassembled WGS sequence"/>
</dbReference>
<feature type="chain" id="PRO_5015685358" evidence="1">
    <location>
        <begin position="24"/>
        <end position="213"/>
    </location>
</feature>
<gene>
    <name evidence="2" type="ORF">BMF94_2993</name>
</gene>
<dbReference type="OrthoDB" id="2527613at2759"/>
<reference evidence="2 3" key="1">
    <citation type="journal article" date="2018" name="Front. Microbiol.">
        <title>Prospects for Fungal Bioremediation of Acidic Radioactive Waste Sites: Characterization and Genome Sequence of Rhodotorula taiwanensis MD1149.</title>
        <authorList>
            <person name="Tkavc R."/>
            <person name="Matrosova V.Y."/>
            <person name="Grichenko O.E."/>
            <person name="Gostincar C."/>
            <person name="Volpe R.P."/>
            <person name="Klimenkova P."/>
            <person name="Gaidamakova E.K."/>
            <person name="Zhou C.E."/>
            <person name="Stewart B.J."/>
            <person name="Lyman M.G."/>
            <person name="Malfatti S.A."/>
            <person name="Rubinfeld B."/>
            <person name="Courtot M."/>
            <person name="Singh J."/>
            <person name="Dalgard C.L."/>
            <person name="Hamilton T."/>
            <person name="Frey K.G."/>
            <person name="Gunde-Cimerman N."/>
            <person name="Dugan L."/>
            <person name="Daly M.J."/>
        </authorList>
    </citation>
    <scope>NUCLEOTIDE SEQUENCE [LARGE SCALE GENOMIC DNA]</scope>
    <source>
        <strain evidence="2 3">MD1149</strain>
    </source>
</reference>
<dbReference type="EMBL" id="PJQD01000031">
    <property type="protein sequence ID" value="POY73950.1"/>
    <property type="molecule type" value="Genomic_DNA"/>
</dbReference>
<evidence type="ECO:0000256" key="1">
    <source>
        <dbReference type="SAM" id="SignalP"/>
    </source>
</evidence>
<evidence type="ECO:0000313" key="2">
    <source>
        <dbReference type="EMBL" id="POY73950.1"/>
    </source>
</evidence>
<keyword evidence="3" id="KW-1185">Reference proteome</keyword>
<protein>
    <submittedName>
        <fullName evidence="2">Uncharacterized protein</fullName>
    </submittedName>
</protein>
<sequence>MAFHSFVLSALLAFVTLSQAVHALHRPFHPARHDHNAHEALLPTAKQLIKARQAIAPSPTYARELYERQADAALVRQLHALESSLMEVGGDVLRRAEQIKRARDGDVINAGEMLSDPLRAFEHAIATLSHLTEPVREVLPILPRIQRDSIQAVLDDVQQEATLLSHGIFESRTVRTSHAANTQATIARSAALLATLASPATATDPLAAGSRRP</sequence>
<dbReference type="AlphaFoldDB" id="A0A2S5BAZ9"/>
<comment type="caution">
    <text evidence="2">The sequence shown here is derived from an EMBL/GenBank/DDBJ whole genome shotgun (WGS) entry which is preliminary data.</text>
</comment>
<organism evidence="2 3">
    <name type="scientific">Rhodotorula taiwanensis</name>
    <dbReference type="NCBI Taxonomy" id="741276"/>
    <lineage>
        <taxon>Eukaryota</taxon>
        <taxon>Fungi</taxon>
        <taxon>Dikarya</taxon>
        <taxon>Basidiomycota</taxon>
        <taxon>Pucciniomycotina</taxon>
        <taxon>Microbotryomycetes</taxon>
        <taxon>Sporidiobolales</taxon>
        <taxon>Sporidiobolaceae</taxon>
        <taxon>Rhodotorula</taxon>
    </lineage>
</organism>
<accession>A0A2S5BAZ9</accession>
<keyword evidence="1" id="KW-0732">Signal</keyword>
<name>A0A2S5BAZ9_9BASI</name>
<proteinExistence type="predicted"/>
<feature type="signal peptide" evidence="1">
    <location>
        <begin position="1"/>
        <end position="23"/>
    </location>
</feature>
<evidence type="ECO:0000313" key="3">
    <source>
        <dbReference type="Proteomes" id="UP000237144"/>
    </source>
</evidence>